<keyword evidence="2" id="KW-0472">Membrane</keyword>
<dbReference type="AlphaFoldDB" id="A0A4Y7SAC1"/>
<reference evidence="3 4" key="1">
    <citation type="journal article" date="2019" name="Nat. Ecol. Evol.">
        <title>Megaphylogeny resolves global patterns of mushroom evolution.</title>
        <authorList>
            <person name="Varga T."/>
            <person name="Krizsan K."/>
            <person name="Foldi C."/>
            <person name="Dima B."/>
            <person name="Sanchez-Garcia M."/>
            <person name="Sanchez-Ramirez S."/>
            <person name="Szollosi G.J."/>
            <person name="Szarkandi J.G."/>
            <person name="Papp V."/>
            <person name="Albert L."/>
            <person name="Andreopoulos W."/>
            <person name="Angelini C."/>
            <person name="Antonin V."/>
            <person name="Barry K.W."/>
            <person name="Bougher N.L."/>
            <person name="Buchanan P."/>
            <person name="Buyck B."/>
            <person name="Bense V."/>
            <person name="Catcheside P."/>
            <person name="Chovatia M."/>
            <person name="Cooper J."/>
            <person name="Damon W."/>
            <person name="Desjardin D."/>
            <person name="Finy P."/>
            <person name="Geml J."/>
            <person name="Haridas S."/>
            <person name="Hughes K."/>
            <person name="Justo A."/>
            <person name="Karasinski D."/>
            <person name="Kautmanova I."/>
            <person name="Kiss B."/>
            <person name="Kocsube S."/>
            <person name="Kotiranta H."/>
            <person name="LaButti K.M."/>
            <person name="Lechner B.E."/>
            <person name="Liimatainen K."/>
            <person name="Lipzen A."/>
            <person name="Lukacs Z."/>
            <person name="Mihaltcheva S."/>
            <person name="Morgado L.N."/>
            <person name="Niskanen T."/>
            <person name="Noordeloos M.E."/>
            <person name="Ohm R.A."/>
            <person name="Ortiz-Santana B."/>
            <person name="Ovrebo C."/>
            <person name="Racz N."/>
            <person name="Riley R."/>
            <person name="Savchenko A."/>
            <person name="Shiryaev A."/>
            <person name="Soop K."/>
            <person name="Spirin V."/>
            <person name="Szebenyi C."/>
            <person name="Tomsovsky M."/>
            <person name="Tulloss R.E."/>
            <person name="Uehling J."/>
            <person name="Grigoriev I.V."/>
            <person name="Vagvolgyi C."/>
            <person name="Papp T."/>
            <person name="Martin F.M."/>
            <person name="Miettinen O."/>
            <person name="Hibbett D.S."/>
            <person name="Nagy L.G."/>
        </authorList>
    </citation>
    <scope>NUCLEOTIDE SEQUENCE [LARGE SCALE GENOMIC DNA]</scope>
    <source>
        <strain evidence="3 4">FP101781</strain>
    </source>
</reference>
<feature type="region of interest" description="Disordered" evidence="1">
    <location>
        <begin position="1"/>
        <end position="26"/>
    </location>
</feature>
<comment type="caution">
    <text evidence="3">The sequence shown here is derived from an EMBL/GenBank/DDBJ whole genome shotgun (WGS) entry which is preliminary data.</text>
</comment>
<evidence type="ECO:0000313" key="4">
    <source>
        <dbReference type="Proteomes" id="UP000298030"/>
    </source>
</evidence>
<keyword evidence="4" id="KW-1185">Reference proteome</keyword>
<evidence type="ECO:0000256" key="1">
    <source>
        <dbReference type="SAM" id="MobiDB-lite"/>
    </source>
</evidence>
<proteinExistence type="predicted"/>
<dbReference type="Proteomes" id="UP000298030">
    <property type="component" value="Unassembled WGS sequence"/>
</dbReference>
<feature type="transmembrane region" description="Helical" evidence="2">
    <location>
        <begin position="43"/>
        <end position="64"/>
    </location>
</feature>
<organism evidence="3 4">
    <name type="scientific">Coprinellus micaceus</name>
    <name type="common">Glistening ink-cap mushroom</name>
    <name type="synonym">Coprinus micaceus</name>
    <dbReference type="NCBI Taxonomy" id="71717"/>
    <lineage>
        <taxon>Eukaryota</taxon>
        <taxon>Fungi</taxon>
        <taxon>Dikarya</taxon>
        <taxon>Basidiomycota</taxon>
        <taxon>Agaricomycotina</taxon>
        <taxon>Agaricomycetes</taxon>
        <taxon>Agaricomycetidae</taxon>
        <taxon>Agaricales</taxon>
        <taxon>Agaricineae</taxon>
        <taxon>Psathyrellaceae</taxon>
        <taxon>Coprinellus</taxon>
    </lineage>
</organism>
<accession>A0A4Y7SAC1</accession>
<keyword evidence="2" id="KW-1133">Transmembrane helix</keyword>
<sequence length="67" mass="7202">MQQALGSCFKPTSSQRPNAMSSEEASPLLTKGSYRLPGVPSEIHTVHILGFVGCNISLILYGTVMHL</sequence>
<evidence type="ECO:0000313" key="3">
    <source>
        <dbReference type="EMBL" id="TEB18521.1"/>
    </source>
</evidence>
<protein>
    <submittedName>
        <fullName evidence="3">Uncharacterized protein</fullName>
    </submittedName>
</protein>
<gene>
    <name evidence="3" type="ORF">FA13DRAFT_592651</name>
</gene>
<name>A0A4Y7SAC1_COPMI</name>
<evidence type="ECO:0000256" key="2">
    <source>
        <dbReference type="SAM" id="Phobius"/>
    </source>
</evidence>
<keyword evidence="2" id="KW-0812">Transmembrane</keyword>
<feature type="compositionally biased region" description="Polar residues" evidence="1">
    <location>
        <begin position="1"/>
        <end position="24"/>
    </location>
</feature>
<dbReference type="EMBL" id="QPFP01000246">
    <property type="protein sequence ID" value="TEB18521.1"/>
    <property type="molecule type" value="Genomic_DNA"/>
</dbReference>